<dbReference type="PANTHER" id="PTHR36507:SF1">
    <property type="entry name" value="BLL1555 PROTEIN"/>
    <property type="match status" value="1"/>
</dbReference>
<accession>A0A832ZVI5</accession>
<dbReference type="Proteomes" id="UP000608579">
    <property type="component" value="Unassembled WGS sequence"/>
</dbReference>
<dbReference type="InterPro" id="IPR028096">
    <property type="entry name" value="EfeO_Cupredoxin"/>
</dbReference>
<dbReference type="InterPro" id="IPR002386">
    <property type="entry name" value="Amicyanin/Pseudoazurin"/>
</dbReference>
<keyword evidence="4" id="KW-0249">Electron transport</keyword>
<evidence type="ECO:0000256" key="1">
    <source>
        <dbReference type="ARBA" id="ARBA00004418"/>
    </source>
</evidence>
<comment type="caution">
    <text evidence="7">The sequence shown here is derived from an EMBL/GenBank/DDBJ whole genome shotgun (WGS) entry which is preliminary data.</text>
</comment>
<name>A0A832ZVI5_CALS0</name>
<proteinExistence type="predicted"/>
<feature type="domain" description="EfeO-type cupredoxin-like" evidence="6">
    <location>
        <begin position="49"/>
        <end position="131"/>
    </location>
</feature>
<dbReference type="InterPro" id="IPR008972">
    <property type="entry name" value="Cupredoxin"/>
</dbReference>
<keyword evidence="2" id="KW-0813">Transport</keyword>
<dbReference type="GO" id="GO:0005507">
    <property type="term" value="F:copper ion binding"/>
    <property type="evidence" value="ECO:0007669"/>
    <property type="project" value="InterPro"/>
</dbReference>
<organism evidence="7 8">
    <name type="scientific">Caldiarchaeum subterraneum</name>
    <dbReference type="NCBI Taxonomy" id="311458"/>
    <lineage>
        <taxon>Archaea</taxon>
        <taxon>Nitrososphaerota</taxon>
        <taxon>Candidatus Caldarchaeales</taxon>
        <taxon>Candidatus Caldarchaeaceae</taxon>
        <taxon>Candidatus Caldarchaeum</taxon>
    </lineage>
</organism>
<evidence type="ECO:0000313" key="7">
    <source>
        <dbReference type="EMBL" id="HIQ29679.1"/>
    </source>
</evidence>
<evidence type="ECO:0000259" key="6">
    <source>
        <dbReference type="Pfam" id="PF13473"/>
    </source>
</evidence>
<dbReference type="AlphaFoldDB" id="A0A832ZVI5"/>
<feature type="binding site" evidence="5">
    <location>
        <position position="87"/>
    </location>
    <ligand>
        <name>Cu cation</name>
        <dbReference type="ChEBI" id="CHEBI:23378"/>
    </ligand>
</feature>
<dbReference type="PRINTS" id="PR00155">
    <property type="entry name" value="AMICYANIN"/>
</dbReference>
<feature type="binding site" evidence="5">
    <location>
        <position position="122"/>
    </location>
    <ligand>
        <name>Cu cation</name>
        <dbReference type="ChEBI" id="CHEBI:23378"/>
    </ligand>
</feature>
<comment type="subcellular location">
    <subcellularLocation>
        <location evidence="1">Periplasm</location>
    </subcellularLocation>
</comment>
<protein>
    <recommendedName>
        <fullName evidence="6">EfeO-type cupredoxin-like domain-containing protein</fullName>
    </recommendedName>
</protein>
<evidence type="ECO:0000313" key="8">
    <source>
        <dbReference type="Proteomes" id="UP000608579"/>
    </source>
</evidence>
<evidence type="ECO:0000256" key="3">
    <source>
        <dbReference type="ARBA" id="ARBA00022764"/>
    </source>
</evidence>
<dbReference type="Gene3D" id="2.60.40.420">
    <property type="entry name" value="Cupredoxins - blue copper proteins"/>
    <property type="match status" value="1"/>
</dbReference>
<dbReference type="GO" id="GO:0042597">
    <property type="term" value="C:periplasmic space"/>
    <property type="evidence" value="ECO:0007669"/>
    <property type="project" value="UniProtKB-SubCell"/>
</dbReference>
<gene>
    <name evidence="7" type="ORF">EYH45_03845</name>
</gene>
<dbReference type="SUPFAM" id="SSF49503">
    <property type="entry name" value="Cupredoxins"/>
    <property type="match status" value="1"/>
</dbReference>
<keyword evidence="3" id="KW-0574">Periplasm</keyword>
<dbReference type="Pfam" id="PF13473">
    <property type="entry name" value="Cupredoxin_1"/>
    <property type="match status" value="1"/>
</dbReference>
<dbReference type="EMBL" id="DQVM01000074">
    <property type="protein sequence ID" value="HIQ29679.1"/>
    <property type="molecule type" value="Genomic_DNA"/>
</dbReference>
<evidence type="ECO:0000256" key="5">
    <source>
        <dbReference type="PIRSR" id="PIRSR602386-1"/>
    </source>
</evidence>
<evidence type="ECO:0000256" key="2">
    <source>
        <dbReference type="ARBA" id="ARBA00022448"/>
    </source>
</evidence>
<evidence type="ECO:0000256" key="4">
    <source>
        <dbReference type="ARBA" id="ARBA00022982"/>
    </source>
</evidence>
<dbReference type="GO" id="GO:0009055">
    <property type="term" value="F:electron transfer activity"/>
    <property type="evidence" value="ECO:0007669"/>
    <property type="project" value="InterPro"/>
</dbReference>
<keyword evidence="5" id="KW-0186">Copper</keyword>
<sequence>MSKRSSLLLVTVVAAAITASLLLYTQLLSSQKTAIEHIVIIPSGSFIPPEDWKAGELVFNNRYYNPSNLTINVGDKVKWINRDSVTHTVTDLSEEALFDKILNPHEYYTVTFSRKGVYIYMCTIHPWQGGEIKVT</sequence>
<comment type="cofactor">
    <cofactor evidence="5">
        <name>Cu cation</name>
        <dbReference type="ChEBI" id="CHEBI:23378"/>
    </cofactor>
    <text evidence="5">Binds 1 copper ion per subunit.</text>
</comment>
<dbReference type="InterPro" id="IPR052721">
    <property type="entry name" value="ET_Amicyanin"/>
</dbReference>
<keyword evidence="5" id="KW-0479">Metal-binding</keyword>
<dbReference type="PANTHER" id="PTHR36507">
    <property type="entry name" value="BLL1555 PROTEIN"/>
    <property type="match status" value="1"/>
</dbReference>
<reference evidence="7" key="1">
    <citation type="journal article" date="2020" name="ISME J.">
        <title>Gammaproteobacteria mediating utilization of methyl-, sulfur- and petroleum organic compounds in deep ocean hydrothermal plumes.</title>
        <authorList>
            <person name="Zhou Z."/>
            <person name="Liu Y."/>
            <person name="Pan J."/>
            <person name="Cron B.R."/>
            <person name="Toner B.M."/>
            <person name="Anantharaman K."/>
            <person name="Breier J.A."/>
            <person name="Dick G.J."/>
            <person name="Li M."/>
        </authorList>
    </citation>
    <scope>NUCLEOTIDE SEQUENCE</scope>
    <source>
        <strain evidence="7">SZUA-1515</strain>
    </source>
</reference>
<feature type="binding site" evidence="5">
    <location>
        <position position="125"/>
    </location>
    <ligand>
        <name>Cu cation</name>
        <dbReference type="ChEBI" id="CHEBI:23378"/>
    </ligand>
</feature>